<dbReference type="PANTHER" id="PTHR31751">
    <property type="entry name" value="SI:CH211-108C17.2-RELATED-RELATED"/>
    <property type="match status" value="1"/>
</dbReference>
<gene>
    <name evidence="2" type="ORF">LSH36_246g00000</name>
</gene>
<evidence type="ECO:0000256" key="1">
    <source>
        <dbReference type="SAM" id="MobiDB-lite"/>
    </source>
</evidence>
<sequence length="520" mass="58798">MFTDWDFPSNISEAESEDNSVDSNRIQEKYAIEGVHEYWHTYRQELLDNVDDPLVVCGDGRNNSPGYSSQYSTYSLMDINTNKILPLEVIDSREANDKSVNMEKLGFTRAVDDLVRKSLQPLVEIVTDQHNQIKSLLTVQQQHSFSSGRGICRQHPQRHQGMSSIFDDDGGSVGAPSTKRRSCRIQEKYAIEGVHEYWHTYRQELLDNVDDPLVVCGDGRNNSPGYSSQYSTYSLMDINTNKILPLEVIDSREANDKSVNMEKLGFTRAVDDLVRKSLQPLVEIVTDQHNQIKSLLTVQQQHSFSSGRGICRQHPQRHQGMSSIFDDDGGSVGAPSTKRRSCRIQEKYAIEGVHEYWYTYRQELLDNVDDPLVVCGDGRNNSPGYSSQYSTYSLMDINTNKILPLEVIDSREANDKSVNMEKLGFTRAVDDLVRKSLQPLVEIVTDQHNQIKSLLTVQQQHSFSSGRGICRQHPQRHQGMSSIFDDDGGSVGAPSTKRRSCRCGWSLRAVWTKSSSASRS</sequence>
<evidence type="ECO:0000313" key="3">
    <source>
        <dbReference type="Proteomes" id="UP001208570"/>
    </source>
</evidence>
<comment type="caution">
    <text evidence="2">The sequence shown here is derived from an EMBL/GenBank/DDBJ whole genome shotgun (WGS) entry which is preliminary data.</text>
</comment>
<dbReference type="AlphaFoldDB" id="A0AAD9N4J8"/>
<organism evidence="2 3">
    <name type="scientific">Paralvinella palmiformis</name>
    <dbReference type="NCBI Taxonomy" id="53620"/>
    <lineage>
        <taxon>Eukaryota</taxon>
        <taxon>Metazoa</taxon>
        <taxon>Spiralia</taxon>
        <taxon>Lophotrochozoa</taxon>
        <taxon>Annelida</taxon>
        <taxon>Polychaeta</taxon>
        <taxon>Sedentaria</taxon>
        <taxon>Canalipalpata</taxon>
        <taxon>Terebellida</taxon>
        <taxon>Terebelliformia</taxon>
        <taxon>Alvinellidae</taxon>
        <taxon>Paralvinella</taxon>
    </lineage>
</organism>
<dbReference type="PANTHER" id="PTHR31751:SF7">
    <property type="entry name" value="THAP-TYPE DOMAIN-CONTAINING PROTEIN"/>
    <property type="match status" value="1"/>
</dbReference>
<protein>
    <submittedName>
        <fullName evidence="2">Uncharacterized protein</fullName>
    </submittedName>
</protein>
<dbReference type="EMBL" id="JAODUP010000246">
    <property type="protein sequence ID" value="KAK2155183.1"/>
    <property type="molecule type" value="Genomic_DNA"/>
</dbReference>
<reference evidence="2" key="1">
    <citation type="journal article" date="2023" name="Mol. Biol. Evol.">
        <title>Third-Generation Sequencing Reveals the Adaptive Role of the Epigenome in Three Deep-Sea Polychaetes.</title>
        <authorList>
            <person name="Perez M."/>
            <person name="Aroh O."/>
            <person name="Sun Y."/>
            <person name="Lan Y."/>
            <person name="Juniper S.K."/>
            <person name="Young C.R."/>
            <person name="Angers B."/>
            <person name="Qian P.Y."/>
        </authorList>
    </citation>
    <scope>NUCLEOTIDE SEQUENCE</scope>
    <source>
        <strain evidence="2">P08H-3</strain>
    </source>
</reference>
<feature type="region of interest" description="Disordered" evidence="1">
    <location>
        <begin position="466"/>
        <end position="497"/>
    </location>
</feature>
<dbReference type="Proteomes" id="UP001208570">
    <property type="component" value="Unassembled WGS sequence"/>
</dbReference>
<keyword evidence="3" id="KW-1185">Reference proteome</keyword>
<evidence type="ECO:0000313" key="2">
    <source>
        <dbReference type="EMBL" id="KAK2155183.1"/>
    </source>
</evidence>
<name>A0AAD9N4J8_9ANNE</name>
<proteinExistence type="predicted"/>
<accession>A0AAD9N4J8</accession>
<feature type="region of interest" description="Disordered" evidence="1">
    <location>
        <begin position="1"/>
        <end position="22"/>
    </location>
</feature>